<dbReference type="InterPro" id="IPR057724">
    <property type="entry name" value="TCTN1-3_N"/>
</dbReference>
<dbReference type="PANTHER" id="PTHR14611:SF6">
    <property type="entry name" value="TECTONIC-2"/>
    <property type="match status" value="1"/>
</dbReference>
<evidence type="ECO:0000313" key="3">
    <source>
        <dbReference type="EMBL" id="CAF0843994.1"/>
    </source>
</evidence>
<evidence type="ECO:0000259" key="2">
    <source>
        <dbReference type="Pfam" id="PF25752"/>
    </source>
</evidence>
<organism evidence="3 4">
    <name type="scientific">Brachionus calyciflorus</name>
    <dbReference type="NCBI Taxonomy" id="104777"/>
    <lineage>
        <taxon>Eukaryota</taxon>
        <taxon>Metazoa</taxon>
        <taxon>Spiralia</taxon>
        <taxon>Gnathifera</taxon>
        <taxon>Rotifera</taxon>
        <taxon>Eurotatoria</taxon>
        <taxon>Monogononta</taxon>
        <taxon>Pseudotrocha</taxon>
        <taxon>Ploima</taxon>
        <taxon>Brachionidae</taxon>
        <taxon>Brachionus</taxon>
    </lineage>
</organism>
<keyword evidence="1" id="KW-0472">Membrane</keyword>
<dbReference type="PANTHER" id="PTHR14611">
    <property type="entry name" value="TECTONIC FAMILY MEMBER"/>
    <property type="match status" value="1"/>
</dbReference>
<evidence type="ECO:0000313" key="4">
    <source>
        <dbReference type="Proteomes" id="UP000663879"/>
    </source>
</evidence>
<gene>
    <name evidence="3" type="ORF">OXX778_LOCUS8604</name>
</gene>
<protein>
    <recommendedName>
        <fullName evidence="2">Tectonic-1-3 N-terminal domain-containing protein</fullName>
    </recommendedName>
</protein>
<feature type="domain" description="Tectonic-1-3 N-terminal" evidence="2">
    <location>
        <begin position="451"/>
        <end position="543"/>
    </location>
</feature>
<keyword evidence="1" id="KW-1133">Transmembrane helix</keyword>
<proteinExistence type="predicted"/>
<accession>A0A813VYQ5</accession>
<feature type="transmembrane region" description="Helical" evidence="1">
    <location>
        <begin position="1107"/>
        <end position="1134"/>
    </location>
</feature>
<dbReference type="GO" id="GO:0060271">
    <property type="term" value="P:cilium assembly"/>
    <property type="evidence" value="ECO:0007669"/>
    <property type="project" value="TreeGrafter"/>
</dbReference>
<evidence type="ECO:0000256" key="1">
    <source>
        <dbReference type="SAM" id="Phobius"/>
    </source>
</evidence>
<dbReference type="AlphaFoldDB" id="A0A813VYQ5"/>
<reference evidence="3" key="1">
    <citation type="submission" date="2021-02" db="EMBL/GenBank/DDBJ databases">
        <authorList>
            <person name="Nowell W R."/>
        </authorList>
    </citation>
    <scope>NUCLEOTIDE SEQUENCE</scope>
    <source>
        <strain evidence="3">Ploen Becks lab</strain>
    </source>
</reference>
<name>A0A813VYQ5_9BILA</name>
<keyword evidence="1" id="KW-0812">Transmembrane</keyword>
<sequence length="1137" mass="129666">MISKIITFLSFFAIINVLNGLNLIVKLNIEDKNGQKDPYKISNYWSQNDNSNRFFNLKLTLSIESSNETNVILNQPASITIKCIQKTDTSDLFGSLSITDTSISDLKNSKSVQIQFRIVNEGQSPFVSCTGQVNSFSPQNFLNLQLNQIVFVQSPNVRFEIQSYPTISFVKDSKTTLEISPFLDSQFNIFFRDTTLFSTEITCSITGNVSPLPLILSTSPIQVSTGQNVAQIRYSVSVNNVQDLQSVLNLRCSAQSLGVTGIEQQYQTAIATASINVVFKKPQIDVSTNSLRMFGTQFRLPIKLNPTKKASNDVTVQCDLKKFKTFNQLQTYQNSLDTNTCPNSLTNTIETNFAEFTYNNTDFDFYFIEPSNSSLFTKVKDFKFDNSDNIIYIEQRPKLSLKSSLTLYLSLFCCDNSISNTIKYQPYVSKVTVSLSKSSDPATVYPTTPSNDDLMDPKYNPCTCDVTVNSCDFNCCCDKTCTESDRNATKQVCPTQVRNVFEKTIDKWTCNDIYNNQRQIENDWFPIICIQFNTTVLLGNFYSPGSLNDYILNQNEKFTNEFQQKVKQSYNYRSRYLNDPLYDQNGLTSSPYCTLDQTTYKIGSCIQQTEDEQTTIASDFFRFPLSTNSYQSCLYNSPVKFLFSEERNFCPITINSDCNDKNLNFQNYINKIIISKNDKIKLSDTVEYFYCPTTFSYQTTPSTLTPFTCPSNCDCNFNSNTKIFDNIFTCKEAWSEPSNSINLDQINLDYYLKPNSACRKLTQTEVNSLSITQTGGKCTNILAGIIHLIFWRGNLIKKILTRVILTDITYPSKNFKQMFEIKWVNLPNTTTDVFNLDSILSVSEYDDLIQGQEYLKILRSGKKGYVIGKPLISGILSNGKWDVSYKNRFSTFRTLNGKLCGLNNQQERVLVNFGQNISSSCIVQVTKQDLINEGKCASLRKIMFEKLNDYFAPSNRISKNGNPNLINFNETIDWLKVFPESRNLVLNNGSNSDGFSTCLQVPYKINLWFFYGDVGKQNGELIKEILGVYVAHSYRDWSFVCKGNTKECEDSNLAQDFTIEFEANFINGYKKNLTWFESCKSDKYPSDICIEQVLWTWPTDQNDPDFFYLYTVHMGLIFGVLSIVVIHFMLFGFVCPC</sequence>
<dbReference type="Pfam" id="PF25752">
    <property type="entry name" value="DUF1619_N"/>
    <property type="match status" value="1"/>
</dbReference>
<comment type="caution">
    <text evidence="3">The sequence shown here is derived from an EMBL/GenBank/DDBJ whole genome shotgun (WGS) entry which is preliminary data.</text>
</comment>
<dbReference type="OrthoDB" id="9282501at2759"/>
<dbReference type="Proteomes" id="UP000663879">
    <property type="component" value="Unassembled WGS sequence"/>
</dbReference>
<keyword evidence="4" id="KW-1185">Reference proteome</keyword>
<dbReference type="InterPro" id="IPR040354">
    <property type="entry name" value="TCTN1-3"/>
</dbReference>
<dbReference type="EMBL" id="CAJNOC010001198">
    <property type="protein sequence ID" value="CAF0843994.1"/>
    <property type="molecule type" value="Genomic_DNA"/>
</dbReference>